<feature type="domain" description="Small ribosomal subunit protein uS4 N-terminal" evidence="12">
    <location>
        <begin position="4"/>
        <end position="107"/>
    </location>
</feature>
<evidence type="ECO:0000259" key="12">
    <source>
        <dbReference type="SMART" id="SM01390"/>
    </source>
</evidence>
<gene>
    <name evidence="13" type="ORF">BB559_006294</name>
</gene>
<dbReference type="PROSITE" id="PS50889">
    <property type="entry name" value="S4"/>
    <property type="match status" value="1"/>
</dbReference>
<dbReference type="EMBL" id="MBFT01000818">
    <property type="protein sequence ID" value="PVU86966.1"/>
    <property type="molecule type" value="Genomic_DNA"/>
</dbReference>
<evidence type="ECO:0000256" key="10">
    <source>
        <dbReference type="PROSITE-ProRule" id="PRU00182"/>
    </source>
</evidence>
<dbReference type="PANTHER" id="PTHR11831:SF1">
    <property type="entry name" value="U3 SMALL NUCLEOLAR RIBONUCLEOPROTEIN PROTEIN IMP3"/>
    <property type="match status" value="1"/>
</dbReference>
<dbReference type="GO" id="GO:0034457">
    <property type="term" value="C:Mpp10 complex"/>
    <property type="evidence" value="ECO:0007669"/>
    <property type="project" value="TreeGrafter"/>
</dbReference>
<dbReference type="InterPro" id="IPR022801">
    <property type="entry name" value="Ribosomal_uS4"/>
</dbReference>
<keyword evidence="5 10" id="KW-0694">RNA-binding</keyword>
<dbReference type="InterPro" id="IPR002942">
    <property type="entry name" value="S4_RNA-bd"/>
</dbReference>
<dbReference type="OrthoDB" id="10248812at2759"/>
<proteinExistence type="inferred from homology"/>
<dbReference type="GO" id="GO:0019843">
    <property type="term" value="F:rRNA binding"/>
    <property type="evidence" value="ECO:0007669"/>
    <property type="project" value="UniProtKB-KW"/>
</dbReference>
<dbReference type="GO" id="GO:0006364">
    <property type="term" value="P:rRNA processing"/>
    <property type="evidence" value="ECO:0007669"/>
    <property type="project" value="TreeGrafter"/>
</dbReference>
<dbReference type="Pfam" id="PF01479">
    <property type="entry name" value="S4"/>
    <property type="match status" value="1"/>
</dbReference>
<sequence length="182" mass="21694">MVRKFKHHEKKLLRKVDFLEWKNENNVREIQVMRKYQLEKREEYIKYNKLVGEIKLLANKIKLLNPQDPFRKNKENELVEKLYNLGLINGTKTFSQLESATVSAFCRRRLPVIMCKLKMVENIPEAVKFVKQGHVRVGPEVVNDPAFLVTRNMEDFVTWVDNSKIKQKILKYNDKLDDFDLL</sequence>
<dbReference type="AlphaFoldDB" id="A0A2T9Y3P2"/>
<comment type="similarity">
    <text evidence="2">Belongs to the universal ribosomal protein uS4 family.</text>
</comment>
<evidence type="ECO:0000256" key="7">
    <source>
        <dbReference type="ARBA" id="ARBA00023274"/>
    </source>
</evidence>
<evidence type="ECO:0000256" key="5">
    <source>
        <dbReference type="ARBA" id="ARBA00022884"/>
    </source>
</evidence>
<dbReference type="CDD" id="cd00165">
    <property type="entry name" value="S4"/>
    <property type="match status" value="1"/>
</dbReference>
<evidence type="ECO:0000256" key="6">
    <source>
        <dbReference type="ARBA" id="ARBA00023242"/>
    </source>
</evidence>
<dbReference type="Pfam" id="PF00163">
    <property type="entry name" value="Ribosomal_S4"/>
    <property type="match status" value="1"/>
</dbReference>
<comment type="subcellular location">
    <subcellularLocation>
        <location evidence="1">Nucleus</location>
        <location evidence="1">Nucleolus</location>
    </subcellularLocation>
</comment>
<dbReference type="STRING" id="61424.A0A2T9Y3P2"/>
<evidence type="ECO:0000256" key="4">
    <source>
        <dbReference type="ARBA" id="ARBA00022730"/>
    </source>
</evidence>
<dbReference type="InterPro" id="IPR001912">
    <property type="entry name" value="Ribosomal_uS4_N"/>
</dbReference>
<evidence type="ECO:0000313" key="13">
    <source>
        <dbReference type="EMBL" id="PVU86966.1"/>
    </source>
</evidence>
<evidence type="ECO:0000256" key="3">
    <source>
        <dbReference type="ARBA" id="ARBA00022517"/>
    </source>
</evidence>
<dbReference type="SMART" id="SM01390">
    <property type="entry name" value="Ribosomal_S4"/>
    <property type="match status" value="1"/>
</dbReference>
<keyword evidence="4" id="KW-0699">rRNA-binding</keyword>
<feature type="domain" description="RNA-binding S4" evidence="11">
    <location>
        <begin position="108"/>
        <end position="175"/>
    </location>
</feature>
<dbReference type="FunFam" id="3.10.290.10:FF:000006">
    <property type="entry name" value="U3 small nucleolar ribonucleoprotein IMP3"/>
    <property type="match status" value="1"/>
</dbReference>
<evidence type="ECO:0000256" key="1">
    <source>
        <dbReference type="ARBA" id="ARBA00004604"/>
    </source>
</evidence>
<evidence type="ECO:0000259" key="11">
    <source>
        <dbReference type="SMART" id="SM00363"/>
    </source>
</evidence>
<keyword evidence="7" id="KW-0687">Ribonucleoprotein</keyword>
<dbReference type="SMART" id="SM00363">
    <property type="entry name" value="S4"/>
    <property type="match status" value="1"/>
</dbReference>
<dbReference type="PANTHER" id="PTHR11831">
    <property type="entry name" value="30S 40S RIBOSOMAL PROTEIN"/>
    <property type="match status" value="1"/>
</dbReference>
<accession>A0A2T9Y3P2</accession>
<evidence type="ECO:0000256" key="8">
    <source>
        <dbReference type="ARBA" id="ARBA00069727"/>
    </source>
</evidence>
<dbReference type="SUPFAM" id="SSF55174">
    <property type="entry name" value="Alpha-L RNA-binding motif"/>
    <property type="match status" value="1"/>
</dbReference>
<dbReference type="Gene3D" id="3.10.290.10">
    <property type="entry name" value="RNA-binding S4 domain"/>
    <property type="match status" value="1"/>
</dbReference>
<evidence type="ECO:0000256" key="2">
    <source>
        <dbReference type="ARBA" id="ARBA00007465"/>
    </source>
</evidence>
<dbReference type="GO" id="GO:0042274">
    <property type="term" value="P:ribosomal small subunit biogenesis"/>
    <property type="evidence" value="ECO:0007669"/>
    <property type="project" value="TreeGrafter"/>
</dbReference>
<organism evidence="13 14">
    <name type="scientific">Furculomyces boomerangus</name>
    <dbReference type="NCBI Taxonomy" id="61424"/>
    <lineage>
        <taxon>Eukaryota</taxon>
        <taxon>Fungi</taxon>
        <taxon>Fungi incertae sedis</taxon>
        <taxon>Zoopagomycota</taxon>
        <taxon>Kickxellomycotina</taxon>
        <taxon>Harpellomycetes</taxon>
        <taxon>Harpellales</taxon>
        <taxon>Harpellaceae</taxon>
        <taxon>Furculomyces</taxon>
    </lineage>
</organism>
<reference evidence="13 14" key="1">
    <citation type="journal article" date="2018" name="MBio">
        <title>Comparative Genomics Reveals the Core Gene Toolbox for the Fungus-Insect Symbiosis.</title>
        <authorList>
            <person name="Wang Y."/>
            <person name="Stata M."/>
            <person name="Wang W."/>
            <person name="Stajich J.E."/>
            <person name="White M.M."/>
            <person name="Moncalvo J.M."/>
        </authorList>
    </citation>
    <scope>NUCLEOTIDE SEQUENCE [LARGE SCALE GENOMIC DNA]</scope>
    <source>
        <strain evidence="13 14">AUS-77-4</strain>
    </source>
</reference>
<evidence type="ECO:0000256" key="9">
    <source>
        <dbReference type="ARBA" id="ARBA00072223"/>
    </source>
</evidence>
<dbReference type="InterPro" id="IPR036986">
    <property type="entry name" value="S4_RNA-bd_sf"/>
</dbReference>
<keyword evidence="6" id="KW-0539">Nucleus</keyword>
<keyword evidence="3" id="KW-0690">Ribosome biogenesis</keyword>
<dbReference type="GO" id="GO:0032040">
    <property type="term" value="C:small-subunit processome"/>
    <property type="evidence" value="ECO:0007669"/>
    <property type="project" value="TreeGrafter"/>
</dbReference>
<evidence type="ECO:0000313" key="14">
    <source>
        <dbReference type="Proteomes" id="UP000245699"/>
    </source>
</evidence>
<keyword evidence="14" id="KW-1185">Reference proteome</keyword>
<comment type="caution">
    <text evidence="13">The sequence shown here is derived from an EMBL/GenBank/DDBJ whole genome shotgun (WGS) entry which is preliminary data.</text>
</comment>
<name>A0A2T9Y3P2_9FUNG</name>
<dbReference type="GO" id="GO:0030515">
    <property type="term" value="F:snoRNA binding"/>
    <property type="evidence" value="ECO:0007669"/>
    <property type="project" value="TreeGrafter"/>
</dbReference>
<dbReference type="Proteomes" id="UP000245699">
    <property type="component" value="Unassembled WGS sequence"/>
</dbReference>
<protein>
    <recommendedName>
        <fullName evidence="8">U3 small nucleolar ribonucleoprotein protein IMP3</fullName>
    </recommendedName>
    <alternativeName>
        <fullName evidence="9">U3 small nucleolar ribonucleoprotein protein imp3</fullName>
    </alternativeName>
</protein>